<dbReference type="GeneID" id="25984026"/>
<sequence>MTVLRRASLVRRDTLPASKIGLIAGIVGGVTVVCLTLAVLVWKLLYLPNRHEFDEVSIERASTDSLSSEHRGYAGMLHRLRRASSPGIERTLAEHTLKEKEKKSTGPSLPPGAMAPAMPGIPEQQPATPPMTPPGRPRMPRRLTSPTPPTLGTPIAPISEASSAPSTPVAPITPLAPTAPDSAPMTPIMRPTSPEPPETPPRFPNKIRHADDSEDLSIELLPPLYREEWAERRSLHLEEAASEVVRIDSILVTSALTLAADAGPPLKSQVA</sequence>
<evidence type="ECO:0000256" key="1">
    <source>
        <dbReference type="SAM" id="MobiDB-lite"/>
    </source>
</evidence>
<protein>
    <submittedName>
        <fullName evidence="3">F5/8 type C domain protein</fullName>
    </submittedName>
</protein>
<dbReference type="HOGENOM" id="CLU_1027400_0_0_1"/>
<keyword evidence="2" id="KW-1133">Transmembrane helix</keyword>
<feature type="compositionally biased region" description="Low complexity" evidence="1">
    <location>
        <begin position="111"/>
        <end position="122"/>
    </location>
</feature>
<feature type="compositionally biased region" description="Pro residues" evidence="1">
    <location>
        <begin position="127"/>
        <end position="137"/>
    </location>
</feature>
<feature type="compositionally biased region" description="Pro residues" evidence="1">
    <location>
        <begin position="193"/>
        <end position="203"/>
    </location>
</feature>
<proteinExistence type="predicted"/>
<dbReference type="AlphaFoldDB" id="J5TC38"/>
<reference evidence="3 4" key="1">
    <citation type="journal article" date="2012" name="Eukaryot. Cell">
        <title>Draft genome sequence of CBS 2479, the standard type strain of Trichosporon asahii.</title>
        <authorList>
            <person name="Yang R.Y."/>
            <person name="Li H.T."/>
            <person name="Zhu H."/>
            <person name="Zhou G.P."/>
            <person name="Wang M."/>
            <person name="Wang L."/>
        </authorList>
    </citation>
    <scope>NUCLEOTIDE SEQUENCE [LARGE SCALE GENOMIC DNA]</scope>
    <source>
        <strain evidence="4">ATCC 90039 / CBS 2479 / JCM 2466 / KCTC 7840 / NCYC 2677 / UAMH 7654</strain>
    </source>
</reference>
<keyword evidence="2" id="KW-0472">Membrane</keyword>
<feature type="compositionally biased region" description="Low complexity" evidence="1">
    <location>
        <begin position="152"/>
        <end position="167"/>
    </location>
</feature>
<dbReference type="EMBL" id="ALBS01000124">
    <property type="protein sequence ID" value="EJT50211.1"/>
    <property type="molecule type" value="Genomic_DNA"/>
</dbReference>
<dbReference type="RefSeq" id="XP_014181302.1">
    <property type="nucleotide sequence ID" value="XM_014325827.1"/>
</dbReference>
<feature type="region of interest" description="Disordered" evidence="1">
    <location>
        <begin position="94"/>
        <end position="211"/>
    </location>
</feature>
<evidence type="ECO:0000256" key="2">
    <source>
        <dbReference type="SAM" id="Phobius"/>
    </source>
</evidence>
<evidence type="ECO:0000313" key="4">
    <source>
        <dbReference type="Proteomes" id="UP000002748"/>
    </source>
</evidence>
<dbReference type="VEuPathDB" id="FungiDB:A1Q1_00512"/>
<keyword evidence="2" id="KW-0812">Transmembrane</keyword>
<evidence type="ECO:0000313" key="3">
    <source>
        <dbReference type="EMBL" id="EJT50211.1"/>
    </source>
</evidence>
<organism evidence="3 4">
    <name type="scientific">Trichosporon asahii var. asahii (strain ATCC 90039 / CBS 2479 / JCM 2466 / KCTC 7840 / NBRC 103889/ NCYC 2677 / UAMH 7654)</name>
    <name type="common">Yeast</name>
    <dbReference type="NCBI Taxonomy" id="1186058"/>
    <lineage>
        <taxon>Eukaryota</taxon>
        <taxon>Fungi</taxon>
        <taxon>Dikarya</taxon>
        <taxon>Basidiomycota</taxon>
        <taxon>Agaricomycotina</taxon>
        <taxon>Tremellomycetes</taxon>
        <taxon>Trichosporonales</taxon>
        <taxon>Trichosporonaceae</taxon>
        <taxon>Trichosporon</taxon>
    </lineage>
</organism>
<dbReference type="KEGG" id="tasa:A1Q1_00512"/>
<dbReference type="Proteomes" id="UP000002748">
    <property type="component" value="Unassembled WGS sequence"/>
</dbReference>
<name>J5TC38_TRIAS</name>
<feature type="compositionally biased region" description="Basic and acidic residues" evidence="1">
    <location>
        <begin position="94"/>
        <end position="104"/>
    </location>
</feature>
<feature type="transmembrane region" description="Helical" evidence="2">
    <location>
        <begin position="20"/>
        <end position="42"/>
    </location>
</feature>
<comment type="caution">
    <text evidence="3">The sequence shown here is derived from an EMBL/GenBank/DDBJ whole genome shotgun (WGS) entry which is preliminary data.</text>
</comment>
<accession>J5TC38</accession>
<gene>
    <name evidence="3" type="ORF">A1Q1_00512</name>
</gene>